<name>A0A6J5KYJ7_9CAUD</name>
<proteinExistence type="predicted"/>
<gene>
    <name evidence="2" type="ORF">UFOVP181_245</name>
    <name evidence="1" type="ORF">UFOVP57_394</name>
</gene>
<dbReference type="InterPro" id="IPR015919">
    <property type="entry name" value="Cadherin-like_sf"/>
</dbReference>
<evidence type="ECO:0008006" key="3">
    <source>
        <dbReference type="Google" id="ProtNLM"/>
    </source>
</evidence>
<evidence type="ECO:0000313" key="1">
    <source>
        <dbReference type="EMBL" id="CAB4125993.1"/>
    </source>
</evidence>
<dbReference type="GO" id="GO:0005509">
    <property type="term" value="F:calcium ion binding"/>
    <property type="evidence" value="ECO:0007669"/>
    <property type="project" value="InterPro"/>
</dbReference>
<reference evidence="1" key="1">
    <citation type="submission" date="2020-04" db="EMBL/GenBank/DDBJ databases">
        <authorList>
            <person name="Chiriac C."/>
            <person name="Salcher M."/>
            <person name="Ghai R."/>
            <person name="Kavagutti S V."/>
        </authorList>
    </citation>
    <scope>NUCLEOTIDE SEQUENCE</scope>
</reference>
<accession>A0A6J5KYJ7</accession>
<dbReference type="InterPro" id="IPR013783">
    <property type="entry name" value="Ig-like_fold"/>
</dbReference>
<dbReference type="Gene3D" id="2.60.40.10">
    <property type="entry name" value="Immunoglobulins"/>
    <property type="match status" value="1"/>
</dbReference>
<organism evidence="1">
    <name type="scientific">uncultured Caudovirales phage</name>
    <dbReference type="NCBI Taxonomy" id="2100421"/>
    <lineage>
        <taxon>Viruses</taxon>
        <taxon>Duplodnaviria</taxon>
        <taxon>Heunggongvirae</taxon>
        <taxon>Uroviricota</taxon>
        <taxon>Caudoviricetes</taxon>
        <taxon>Peduoviridae</taxon>
        <taxon>Maltschvirus</taxon>
        <taxon>Maltschvirus maltsch</taxon>
    </lineage>
</organism>
<dbReference type="EMBL" id="LR796187">
    <property type="protein sequence ID" value="CAB4125993.1"/>
    <property type="molecule type" value="Genomic_DNA"/>
</dbReference>
<dbReference type="GO" id="GO:0016020">
    <property type="term" value="C:membrane"/>
    <property type="evidence" value="ECO:0007669"/>
    <property type="project" value="InterPro"/>
</dbReference>
<evidence type="ECO:0000313" key="2">
    <source>
        <dbReference type="EMBL" id="CAB5208917.1"/>
    </source>
</evidence>
<sequence>MTALSIWTQLSGYSFGTFQERVTVDQPLPVINDTGVVYTVISGKLPPGLRISGNRIIGTPYEVARETTFTFCIRAVQDGEGFSDRTFSITVDGADAPTFITAPGDLPIGDHQQYFVLDQTFIDFQIEAIDFDTGAGQHLSYFIARDGGALPPGLILTSDGRIVGFVQPALSIKPEDGDGTYDNSYYDAVAFDFAFRPTNGYDSYIYDNVFYDFSSGSQGSRKLNRNYEFIVTITDGDSVAQRKFKIFVVGDDYFRADNTTWLDGTGVFTADVTYLKAPVWITAPNLGVYRANNYVTVPVHTYDTFNVRFNLTSGTLPPGLTFDENTAELYGLVPYQPAITKTYTFTIVATRISDKGEEASTPRTFTIRLIGEIDSVITWNTDSNLGVINANFISTLRISATSTVPNASVLYRVTSGRLPPGLSLNLDGEIIGKVNQYPTTTLLGLTTFDFSTGVTTFDNDKTTVDRVFIFTVEAIDQLGYSAITRVFTITIDTPNQLVYSNIRVKPFLKLDQRSYWKDFINDTNIFTPNSIYRTNDPSFGLQSELSMLIYAGIETREAAVYVSAMGLNNKRKRFQWGSLKKATAYITGTNTAVYEVVYINMIDPLEPNGRRLPNQIKYLGKQTRSISVDNSNIFWTNDKDKLAIPAPRSERPDPMMSIDSTGYQASNPNPSTYYPNSITNWQERLKYWADNEGTGISTERNYLPLWMRSIQAGTKSELGFQLAVPLCYCKVGTADDIITNINHSTFDFKLLDYTADRYIIDSVDGETGDKYLVFKNDRITV</sequence>
<dbReference type="SUPFAM" id="SSF49313">
    <property type="entry name" value="Cadherin-like"/>
    <property type="match status" value="1"/>
</dbReference>
<dbReference type="Pfam" id="PF05345">
    <property type="entry name" value="He_PIG"/>
    <property type="match status" value="2"/>
</dbReference>
<dbReference type="EMBL" id="LR798231">
    <property type="protein sequence ID" value="CAB5208917.1"/>
    <property type="molecule type" value="Genomic_DNA"/>
</dbReference>
<protein>
    <recommendedName>
        <fullName evidence="3">Ig</fullName>
    </recommendedName>
</protein>